<proteinExistence type="predicted"/>
<organism evidence="3 4">
    <name type="scientific">Brenthis ino</name>
    <name type="common">lesser marbled fritillary</name>
    <dbReference type="NCBI Taxonomy" id="405034"/>
    <lineage>
        <taxon>Eukaryota</taxon>
        <taxon>Metazoa</taxon>
        <taxon>Ecdysozoa</taxon>
        <taxon>Arthropoda</taxon>
        <taxon>Hexapoda</taxon>
        <taxon>Insecta</taxon>
        <taxon>Pterygota</taxon>
        <taxon>Neoptera</taxon>
        <taxon>Endopterygota</taxon>
        <taxon>Lepidoptera</taxon>
        <taxon>Glossata</taxon>
        <taxon>Ditrysia</taxon>
        <taxon>Papilionoidea</taxon>
        <taxon>Nymphalidae</taxon>
        <taxon>Heliconiinae</taxon>
        <taxon>Argynnini</taxon>
        <taxon>Brenthis</taxon>
    </lineage>
</organism>
<feature type="signal peptide" evidence="1">
    <location>
        <begin position="1"/>
        <end position="19"/>
    </location>
</feature>
<dbReference type="InterPro" id="IPR036188">
    <property type="entry name" value="FAD/NAD-bd_sf"/>
</dbReference>
<evidence type="ECO:0000256" key="1">
    <source>
        <dbReference type="SAM" id="SignalP"/>
    </source>
</evidence>
<feature type="domain" description="Amine oxidase" evidence="2">
    <location>
        <begin position="348"/>
        <end position="555"/>
    </location>
</feature>
<evidence type="ECO:0000313" key="3">
    <source>
        <dbReference type="EMBL" id="CAH0731156.1"/>
    </source>
</evidence>
<name>A0A8J9YKH2_9NEOP</name>
<feature type="non-terminal residue" evidence="3">
    <location>
        <position position="560"/>
    </location>
</feature>
<dbReference type="SUPFAM" id="SSF51905">
    <property type="entry name" value="FAD/NAD(P)-binding domain"/>
    <property type="match status" value="1"/>
</dbReference>
<dbReference type="PANTHER" id="PTHR10742:SF398">
    <property type="entry name" value="AMINE OXIDASE DOMAIN-CONTAINING PROTEIN-RELATED"/>
    <property type="match status" value="1"/>
</dbReference>
<dbReference type="AlphaFoldDB" id="A0A8J9YKH2"/>
<feature type="domain" description="Amine oxidase" evidence="2">
    <location>
        <begin position="36"/>
        <end position="323"/>
    </location>
</feature>
<feature type="chain" id="PRO_5035457284" description="Amine oxidase domain-containing protein" evidence="1">
    <location>
        <begin position="20"/>
        <end position="560"/>
    </location>
</feature>
<dbReference type="EMBL" id="OV170229">
    <property type="protein sequence ID" value="CAH0731156.1"/>
    <property type="molecule type" value="Genomic_DNA"/>
</dbReference>
<gene>
    <name evidence="3" type="ORF">BINO364_LOCUS16061</name>
</gene>
<dbReference type="InterPro" id="IPR002937">
    <property type="entry name" value="Amino_oxidase"/>
</dbReference>
<dbReference type="InterPro" id="IPR050281">
    <property type="entry name" value="Flavin_monoamine_oxidase"/>
</dbReference>
<dbReference type="Pfam" id="PF01593">
    <property type="entry name" value="Amino_oxidase"/>
    <property type="match status" value="2"/>
</dbReference>
<keyword evidence="1" id="KW-0732">Signal</keyword>
<protein>
    <recommendedName>
        <fullName evidence="2">Amine oxidase domain-containing protein</fullName>
    </recommendedName>
</protein>
<reference evidence="3" key="1">
    <citation type="submission" date="2021-12" db="EMBL/GenBank/DDBJ databases">
        <authorList>
            <person name="Martin H S."/>
        </authorList>
    </citation>
    <scope>NUCLEOTIDE SEQUENCE</scope>
</reference>
<dbReference type="Proteomes" id="UP000838878">
    <property type="component" value="Chromosome 9"/>
</dbReference>
<keyword evidence="4" id="KW-1185">Reference proteome</keyword>
<dbReference type="GO" id="GO:0046592">
    <property type="term" value="F:polyamine oxidase activity"/>
    <property type="evidence" value="ECO:0007669"/>
    <property type="project" value="TreeGrafter"/>
</dbReference>
<dbReference type="Gene3D" id="3.90.660.10">
    <property type="match status" value="1"/>
</dbReference>
<sequence length="560" mass="62740">MRTLIQIAVLTFVVSVGNASTMPATYDTIVVGLGSAGATAASTLAKAGRRVLALEAQDRIGGRVKTVPFGDGVVEEGAEWIHGTGMSRVYETAIKSNISVVPQDLTFKVYKSDGSMANDSLINELLDYCLARIEDPPEKPEALGKFITRSLLDYLKENHPDVLKDEDFVNEFLELMNLLINNYEASDDWNDVSAQTEYKELDGHQHMSWHRYGYKTFFDILLNTYNNGPGWPTLDIKLNKEVTLIKWPKNSTGNVEVVCKDGDVYRANNVIVTVSLGVLKERYSTLISPPIPQTKKTAIDKLSFGVIGKIILSFPQRWLRSNSYLFFYRSEDKNNFSNDTWLTKLEGVTSPSGSSNTVTLWTSGDVTRLEKVKIIEKISIGVMDKVILNFEKQWLPSGKFFGFFWRAEEKKKVSKEDYWTTRIFACSTPMGSRTAITFWTSGEVGKLVETLPEDVVKRKVMGLLRQFLGKDLTVPEPTGMIRSKWFSNPFTRGSYTYDNLLMHEYPNARATLGEPLVDEAGVPKVLFAGEATDLIHFSTVHGASDSGYREAMRLLPSSKV</sequence>
<dbReference type="PANTHER" id="PTHR10742">
    <property type="entry name" value="FLAVIN MONOAMINE OXIDASE"/>
    <property type="match status" value="1"/>
</dbReference>
<dbReference type="Gene3D" id="3.50.50.60">
    <property type="entry name" value="FAD/NAD(P)-binding domain"/>
    <property type="match status" value="1"/>
</dbReference>
<dbReference type="OrthoDB" id="5046242at2759"/>
<evidence type="ECO:0000313" key="4">
    <source>
        <dbReference type="Proteomes" id="UP000838878"/>
    </source>
</evidence>
<accession>A0A8J9YKH2</accession>
<dbReference type="SUPFAM" id="SSF54373">
    <property type="entry name" value="FAD-linked reductases, C-terminal domain"/>
    <property type="match status" value="1"/>
</dbReference>
<evidence type="ECO:0000259" key="2">
    <source>
        <dbReference type="Pfam" id="PF01593"/>
    </source>
</evidence>